<name>A0A1I1MMG9_9CLOT</name>
<evidence type="ECO:0000259" key="1">
    <source>
        <dbReference type="PROSITE" id="PS50887"/>
    </source>
</evidence>
<reference evidence="2 3" key="1">
    <citation type="submission" date="2016-10" db="EMBL/GenBank/DDBJ databases">
        <authorList>
            <person name="de Groot N.N."/>
        </authorList>
    </citation>
    <scope>NUCLEOTIDE SEQUENCE [LARGE SCALE GENOMIC DNA]</scope>
    <source>
        <strain evidence="2 3">DSM 12992</strain>
    </source>
</reference>
<dbReference type="AlphaFoldDB" id="A0A1I1MMG9"/>
<dbReference type="Proteomes" id="UP000199263">
    <property type="component" value="Unassembled WGS sequence"/>
</dbReference>
<dbReference type="FunFam" id="3.30.70.270:FF:000001">
    <property type="entry name" value="Diguanylate cyclase domain protein"/>
    <property type="match status" value="1"/>
</dbReference>
<organism evidence="2 3">
    <name type="scientific">Clostridium uliginosum</name>
    <dbReference type="NCBI Taxonomy" id="119641"/>
    <lineage>
        <taxon>Bacteria</taxon>
        <taxon>Bacillati</taxon>
        <taxon>Bacillota</taxon>
        <taxon>Clostridia</taxon>
        <taxon>Eubacteriales</taxon>
        <taxon>Clostridiaceae</taxon>
        <taxon>Clostridium</taxon>
    </lineage>
</organism>
<dbReference type="InterPro" id="IPR050469">
    <property type="entry name" value="Diguanylate_Cyclase"/>
</dbReference>
<evidence type="ECO:0000313" key="2">
    <source>
        <dbReference type="EMBL" id="SFC86325.1"/>
    </source>
</evidence>
<dbReference type="GO" id="GO:0052621">
    <property type="term" value="F:diguanylate cyclase activity"/>
    <property type="evidence" value="ECO:0007669"/>
    <property type="project" value="TreeGrafter"/>
</dbReference>
<dbReference type="CDD" id="cd01949">
    <property type="entry name" value="GGDEF"/>
    <property type="match status" value="1"/>
</dbReference>
<protein>
    <submittedName>
        <fullName evidence="2">Diguanylate cyclase (GGDEF) domain-containing protein</fullName>
    </submittedName>
</protein>
<gene>
    <name evidence="2" type="ORF">SAMN05421842_11163</name>
</gene>
<dbReference type="RefSeq" id="WP_090091068.1">
    <property type="nucleotide sequence ID" value="NZ_FOMG01000011.1"/>
</dbReference>
<dbReference type="EMBL" id="FOMG01000011">
    <property type="protein sequence ID" value="SFC86325.1"/>
    <property type="molecule type" value="Genomic_DNA"/>
</dbReference>
<dbReference type="OrthoDB" id="9805474at2"/>
<dbReference type="InterPro" id="IPR000160">
    <property type="entry name" value="GGDEF_dom"/>
</dbReference>
<dbReference type="InterPro" id="IPR029787">
    <property type="entry name" value="Nucleotide_cyclase"/>
</dbReference>
<accession>A0A1I1MMG9</accession>
<dbReference type="InterPro" id="IPR043128">
    <property type="entry name" value="Rev_trsase/Diguanyl_cyclase"/>
</dbReference>
<dbReference type="Gene3D" id="3.30.70.270">
    <property type="match status" value="1"/>
</dbReference>
<dbReference type="PANTHER" id="PTHR45138">
    <property type="entry name" value="REGULATORY COMPONENTS OF SENSORY TRANSDUCTION SYSTEM"/>
    <property type="match status" value="1"/>
</dbReference>
<dbReference type="PROSITE" id="PS50887">
    <property type="entry name" value="GGDEF"/>
    <property type="match status" value="1"/>
</dbReference>
<dbReference type="SUPFAM" id="SSF55073">
    <property type="entry name" value="Nucleotide cyclase"/>
    <property type="match status" value="1"/>
</dbReference>
<dbReference type="PANTHER" id="PTHR45138:SF9">
    <property type="entry name" value="DIGUANYLATE CYCLASE DGCM-RELATED"/>
    <property type="match status" value="1"/>
</dbReference>
<dbReference type="NCBIfam" id="TIGR00254">
    <property type="entry name" value="GGDEF"/>
    <property type="match status" value="1"/>
</dbReference>
<sequence>MNDYKKVYNSLSKEYEAYKKFVECYIQKINQENIRLKIHMQKDLFLDIYNRKFFLQFLEKRLTQNSNEKFSITMIDIDNFKNVNDTYGHQFGDEVLISVCNIIKNCLIEEEYVLARYGGEEFILYTVNDKGEEYIYNIIEFIRVSIENTIVNFNFISASVTASFGIAFFPRNGKNINDIIRIADELLYKAKYAGKNRVIISDSYKK</sequence>
<dbReference type="SMART" id="SM00267">
    <property type="entry name" value="GGDEF"/>
    <property type="match status" value="1"/>
</dbReference>
<feature type="domain" description="GGDEF" evidence="1">
    <location>
        <begin position="68"/>
        <end position="203"/>
    </location>
</feature>
<evidence type="ECO:0000313" key="3">
    <source>
        <dbReference type="Proteomes" id="UP000199263"/>
    </source>
</evidence>
<keyword evidence="3" id="KW-1185">Reference proteome</keyword>
<dbReference type="Pfam" id="PF00990">
    <property type="entry name" value="GGDEF"/>
    <property type="match status" value="1"/>
</dbReference>
<dbReference type="STRING" id="119641.SAMN05421842_11163"/>
<proteinExistence type="predicted"/>